<dbReference type="Proteomes" id="UP000887566">
    <property type="component" value="Unplaced"/>
</dbReference>
<name>A0A914X5M7_9BILA</name>
<dbReference type="WBParaSite" id="PSAMB.scaffold6114size10172.g27921.t1">
    <property type="protein sequence ID" value="PSAMB.scaffold6114size10172.g27921.t1"/>
    <property type="gene ID" value="PSAMB.scaffold6114size10172.g27921"/>
</dbReference>
<dbReference type="AlphaFoldDB" id="A0A914X5M7"/>
<feature type="transmembrane region" description="Helical" evidence="1">
    <location>
        <begin position="141"/>
        <end position="165"/>
    </location>
</feature>
<sequence>MSAAPLLVAVHPDWYPDSAACALEKFQRRKECMPGFGPEVIDFLLDYLNIPYKIVKLSSNKTSGQRLISKTEEGSWSGVLGDIERGVYDTVAAPYIRTSDRLDSFSLTVPVDYFEAVFFVGPTQPNLWDSTLKLVTIFDPVLFGTALGTLVVILLGCLATVMIFSDKQKSSEPSKRKHHGGLLYAPEHRTAGGKAIVLIFWFTVILFSELYEGCLLSSLLVTQDNNIRMTETQLFDRVYQKKLTFIADKNEFENYGLWQSMRFDNSSKYETFQKSLIRNPPILVDSSDMKTTVNSLFEQDPDKYVLMADNMDSFFYTKYGCNLRTVETDAPKIISAAFVFRKNSSIVGKINEAINKNFEFVTAISEQYYKSDKTNCTSTDFENKMSVPPLTLLTLMGSFTVLLIGFLSALCCLMVEKFSDVFKRVIHKLTCYV</sequence>
<dbReference type="PANTHER" id="PTHR22714:SF7">
    <property type="entry name" value="SOLUTE-BINDING PROTEIN FAMILY 3_N-TERMINAL DOMAIN-CONTAINING PROTEIN"/>
    <property type="match status" value="1"/>
</dbReference>
<protein>
    <submittedName>
        <fullName evidence="3">Uncharacterized protein</fullName>
    </submittedName>
</protein>
<evidence type="ECO:0000256" key="1">
    <source>
        <dbReference type="SAM" id="Phobius"/>
    </source>
</evidence>
<feature type="transmembrane region" description="Helical" evidence="1">
    <location>
        <begin position="195"/>
        <end position="221"/>
    </location>
</feature>
<keyword evidence="1" id="KW-0472">Membrane</keyword>
<evidence type="ECO:0000313" key="2">
    <source>
        <dbReference type="Proteomes" id="UP000887566"/>
    </source>
</evidence>
<keyword evidence="1" id="KW-1133">Transmembrane helix</keyword>
<dbReference type="SUPFAM" id="SSF53850">
    <property type="entry name" value="Periplasmic binding protein-like II"/>
    <property type="match status" value="1"/>
</dbReference>
<keyword evidence="1" id="KW-0812">Transmembrane</keyword>
<accession>A0A914X5M7</accession>
<dbReference type="InterPro" id="IPR040128">
    <property type="entry name" value="T25E4.2-like"/>
</dbReference>
<organism evidence="2 3">
    <name type="scientific">Plectus sambesii</name>
    <dbReference type="NCBI Taxonomy" id="2011161"/>
    <lineage>
        <taxon>Eukaryota</taxon>
        <taxon>Metazoa</taxon>
        <taxon>Ecdysozoa</taxon>
        <taxon>Nematoda</taxon>
        <taxon>Chromadorea</taxon>
        <taxon>Plectida</taxon>
        <taxon>Plectina</taxon>
        <taxon>Plectoidea</taxon>
        <taxon>Plectidae</taxon>
        <taxon>Plectus</taxon>
    </lineage>
</organism>
<dbReference type="PANTHER" id="PTHR22714">
    <property type="entry name" value="PROTEIN CBG02446-RELATED"/>
    <property type="match status" value="1"/>
</dbReference>
<reference evidence="3" key="1">
    <citation type="submission" date="2022-11" db="UniProtKB">
        <authorList>
            <consortium name="WormBaseParasite"/>
        </authorList>
    </citation>
    <scope>IDENTIFICATION</scope>
</reference>
<dbReference type="Gene3D" id="3.40.190.10">
    <property type="entry name" value="Periplasmic binding protein-like II"/>
    <property type="match status" value="1"/>
</dbReference>
<proteinExistence type="predicted"/>
<feature type="transmembrane region" description="Helical" evidence="1">
    <location>
        <begin position="392"/>
        <end position="415"/>
    </location>
</feature>
<evidence type="ECO:0000313" key="3">
    <source>
        <dbReference type="WBParaSite" id="PSAMB.scaffold6114size10172.g27921.t1"/>
    </source>
</evidence>
<keyword evidence="2" id="KW-1185">Reference proteome</keyword>